<proteinExistence type="predicted"/>
<name>A0AAD1DQC6_CHRNA</name>
<organism evidence="1 2">
    <name type="scientific">Chryseobacterium nakagawai</name>
    <dbReference type="NCBI Taxonomy" id="1241982"/>
    <lineage>
        <taxon>Bacteria</taxon>
        <taxon>Pseudomonadati</taxon>
        <taxon>Bacteroidota</taxon>
        <taxon>Flavobacteriia</taxon>
        <taxon>Flavobacteriales</taxon>
        <taxon>Weeksellaceae</taxon>
        <taxon>Chryseobacterium group</taxon>
        <taxon>Chryseobacterium</taxon>
    </lineage>
</organism>
<evidence type="ECO:0000313" key="2">
    <source>
        <dbReference type="Proteomes" id="UP000278288"/>
    </source>
</evidence>
<gene>
    <name evidence="1" type="ORF">EG343_06330</name>
</gene>
<dbReference type="EMBL" id="CP033923">
    <property type="protein sequence ID" value="AZA90260.1"/>
    <property type="molecule type" value="Genomic_DNA"/>
</dbReference>
<reference evidence="1 2" key="1">
    <citation type="submission" date="2018-11" db="EMBL/GenBank/DDBJ databases">
        <title>Proposal to divide the Flavobacteriaceae and reorganize its genera based on Amino Acid Identity values calculated from whole genome sequences.</title>
        <authorList>
            <person name="Nicholson A.C."/>
            <person name="Gulvik C.A."/>
            <person name="Whitney A.M."/>
            <person name="Humrighouse B.W."/>
            <person name="Bell M."/>
            <person name="Holmes B."/>
            <person name="Steigerwalt A.G."/>
            <person name="Villarma A."/>
            <person name="Sheth M."/>
            <person name="Batra D."/>
            <person name="Pryor J."/>
            <person name="Bernardet J.-F."/>
            <person name="Hugo C."/>
            <person name="Kampfer P."/>
            <person name="Newman J."/>
            <person name="McQuiston J.R."/>
        </authorList>
    </citation>
    <scope>NUCLEOTIDE SEQUENCE [LARGE SCALE GENOMIC DNA]</scope>
    <source>
        <strain evidence="1 2">G0041</strain>
    </source>
</reference>
<protein>
    <submittedName>
        <fullName evidence="1">Helix-turn-helix domain-containing protein</fullName>
    </submittedName>
</protein>
<dbReference type="SUPFAM" id="SSF48295">
    <property type="entry name" value="TrpR-like"/>
    <property type="match status" value="1"/>
</dbReference>
<dbReference type="InterPro" id="IPR010921">
    <property type="entry name" value="Trp_repressor/repl_initiator"/>
</dbReference>
<dbReference type="AlphaFoldDB" id="A0AAD1DQC6"/>
<accession>A0AAD1DQC6</accession>
<dbReference type="RefSeq" id="WP_123856879.1">
    <property type="nucleotide sequence ID" value="NZ_CP033923.1"/>
</dbReference>
<dbReference type="KEGG" id="cnk:EG343_06330"/>
<sequence>MKILIDRTFKNEKSRPNFKRIYEDLIHFKYPDKRKELCEILDKEKLTDYDLIRLNINLFGDQQHNQKLKAYDKETIIRMLNYQKKNRLSNTQLAIHFNLSRNTVAKWKKSFQ</sequence>
<keyword evidence="2" id="KW-1185">Reference proteome</keyword>
<evidence type="ECO:0000313" key="1">
    <source>
        <dbReference type="EMBL" id="AZA90260.1"/>
    </source>
</evidence>
<dbReference type="Proteomes" id="UP000278288">
    <property type="component" value="Chromosome"/>
</dbReference>
<dbReference type="GO" id="GO:0043565">
    <property type="term" value="F:sequence-specific DNA binding"/>
    <property type="evidence" value="ECO:0007669"/>
    <property type="project" value="InterPro"/>
</dbReference>